<dbReference type="PANTHER" id="PTHR43751:SF1">
    <property type="entry name" value="SULFATASE ATSG-RELATED"/>
    <property type="match status" value="1"/>
</dbReference>
<dbReference type="Proteomes" id="UP001165366">
    <property type="component" value="Unassembled WGS sequence"/>
</dbReference>
<dbReference type="Pfam" id="PF00884">
    <property type="entry name" value="Sulfatase"/>
    <property type="match status" value="1"/>
</dbReference>
<reference evidence="2" key="1">
    <citation type="submission" date="2022-01" db="EMBL/GenBank/DDBJ databases">
        <authorList>
            <person name="Wang Y."/>
        </authorList>
    </citation>
    <scope>NUCLEOTIDE SEQUENCE</scope>
    <source>
        <strain evidence="2">WB101</strain>
    </source>
</reference>
<dbReference type="SUPFAM" id="SSF53649">
    <property type="entry name" value="Alkaline phosphatase-like"/>
    <property type="match status" value="1"/>
</dbReference>
<accession>A0ABS9KHA3</accession>
<evidence type="ECO:0000313" key="3">
    <source>
        <dbReference type="Proteomes" id="UP001165366"/>
    </source>
</evidence>
<dbReference type="EMBL" id="JAKLWS010000028">
    <property type="protein sequence ID" value="MCG2590236.1"/>
    <property type="molecule type" value="Genomic_DNA"/>
</dbReference>
<reference evidence="2" key="2">
    <citation type="submission" date="2024-05" db="EMBL/GenBank/DDBJ databases">
        <title>Rhodohalobacter halophilus gen. nov., sp. nov., a moderately halophilic member of the family Balneolaceae.</title>
        <authorList>
            <person name="Xia J."/>
        </authorList>
    </citation>
    <scope>NUCLEOTIDE SEQUENCE</scope>
    <source>
        <strain evidence="2">WB101</strain>
    </source>
</reference>
<protein>
    <submittedName>
        <fullName evidence="2">Sulfatase-like hydrolase/transferase</fullName>
    </submittedName>
</protein>
<sequence>MINMYVEFEKNIQYKHLYWIVTLLLLIPVVSIANSSTEVHDRPNIVLLVSEDNSVHYMVHFSPGGAKTPNIETLAEAGITFDRAFSNSPVCSVARSAVMNGVYAPRTATHHHRAIEKVTMPEGWEMFPHYLREQGYFTVVNGKKDFNMMEGNVWDEDGNEAHWNSRPNENTPFFYMEQTGPDTHESRLHFNEETFRTQSTVHDPDEVEVFPYFPDTELLRYTHATYLDRHLDIDKKVGQVLTELEKDGLMENTIIIYYGDHGGVLPRSKGYVYESGLHVPLVVYIPEKFKHLSPFKPGSRVKGFVEFVDLGPTILNLAGVGLPAHMDGVPFLGKDVSAEQVNERDETFSYADRFDEKYDMVRALRKGDYKYIRNFHPFYPDGLWNRYRYIQLAYRQWRDAYKDGELNSVQRHFFEERQPEALYDISSDPHETKNLADDPEYAEVLEEMRSRLRLRMRSMPDLGLFPESYLVKNAVQDPLSFAQKNTTRITELSDIADLTLLPYEQVKSDLKLALEADDPLKRYWALISCSVFGEEAEEMIRLAKDLIYDGSPVVRIRAAEFLGIIGDGDPMSILYDIVNTRNNESDVLLALNTMTYLRDHLGYEVNPGSIEPVVDSRQIGWRIEHLGNRE</sequence>
<name>A0ABS9KHA3_9BACT</name>
<dbReference type="PANTHER" id="PTHR43751">
    <property type="entry name" value="SULFATASE"/>
    <property type="match status" value="1"/>
</dbReference>
<dbReference type="InterPro" id="IPR052701">
    <property type="entry name" value="GAG_Ulvan_Degrading_Sulfatases"/>
</dbReference>
<evidence type="ECO:0000313" key="2">
    <source>
        <dbReference type="EMBL" id="MCG2590236.1"/>
    </source>
</evidence>
<organism evidence="2 3">
    <name type="scientific">Rhodohalobacter sulfatireducens</name>
    <dbReference type="NCBI Taxonomy" id="2911366"/>
    <lineage>
        <taxon>Bacteria</taxon>
        <taxon>Pseudomonadati</taxon>
        <taxon>Balneolota</taxon>
        <taxon>Balneolia</taxon>
        <taxon>Balneolales</taxon>
        <taxon>Balneolaceae</taxon>
        <taxon>Rhodohalobacter</taxon>
    </lineage>
</organism>
<dbReference type="InterPro" id="IPR000917">
    <property type="entry name" value="Sulfatase_N"/>
</dbReference>
<dbReference type="InterPro" id="IPR017850">
    <property type="entry name" value="Alkaline_phosphatase_core_sf"/>
</dbReference>
<dbReference type="CDD" id="cd16027">
    <property type="entry name" value="SGSH"/>
    <property type="match status" value="1"/>
</dbReference>
<feature type="domain" description="Sulfatase N-terminal" evidence="1">
    <location>
        <begin position="43"/>
        <end position="320"/>
    </location>
</feature>
<evidence type="ECO:0000259" key="1">
    <source>
        <dbReference type="Pfam" id="PF00884"/>
    </source>
</evidence>
<proteinExistence type="predicted"/>
<keyword evidence="3" id="KW-1185">Reference proteome</keyword>
<comment type="caution">
    <text evidence="2">The sequence shown here is derived from an EMBL/GenBank/DDBJ whole genome shotgun (WGS) entry which is preliminary data.</text>
</comment>
<dbReference type="Gene3D" id="3.40.720.10">
    <property type="entry name" value="Alkaline Phosphatase, subunit A"/>
    <property type="match status" value="1"/>
</dbReference>
<gene>
    <name evidence="2" type="ORF">L6773_16785</name>
</gene>
<dbReference type="InterPro" id="IPR016024">
    <property type="entry name" value="ARM-type_fold"/>
</dbReference>
<dbReference type="SUPFAM" id="SSF48371">
    <property type="entry name" value="ARM repeat"/>
    <property type="match status" value="1"/>
</dbReference>